<dbReference type="RefSeq" id="WP_025384257.1">
    <property type="nucleotide sequence ID" value="NZ_CGBP01000073.1"/>
</dbReference>
<reference evidence="1 2" key="1">
    <citation type="journal article" date="2014" name="Genome Announc.">
        <title>Genome Sequence of Yersinia similis Y228T, a Member of the Yersinia pseudotuberculosis Complex.</title>
        <authorList>
            <person name="Sprague L.D."/>
            <person name="Neubauer H."/>
        </authorList>
    </citation>
    <scope>NUCLEOTIDE SEQUENCE [LARGE SCALE GENOMIC DNA]</scope>
    <source>
        <strain evidence="1 2">228</strain>
    </source>
</reference>
<proteinExistence type="predicted"/>
<evidence type="ECO:0000313" key="2">
    <source>
        <dbReference type="Proteomes" id="UP000019439"/>
    </source>
</evidence>
<evidence type="ECO:0000313" key="1">
    <source>
        <dbReference type="EMBL" id="AHK21642.1"/>
    </source>
</evidence>
<dbReference type="Proteomes" id="UP000019439">
    <property type="component" value="Chromosome"/>
</dbReference>
<name>A0ABM5Q2S1_9GAMM</name>
<organism evidence="1 2">
    <name type="scientific">Yersinia similis</name>
    <dbReference type="NCBI Taxonomy" id="367190"/>
    <lineage>
        <taxon>Bacteria</taxon>
        <taxon>Pseudomonadati</taxon>
        <taxon>Pseudomonadota</taxon>
        <taxon>Gammaproteobacteria</taxon>
        <taxon>Enterobacterales</taxon>
        <taxon>Yersiniaceae</taxon>
        <taxon>Yersinia</taxon>
    </lineage>
</organism>
<sequence>MKKIKLMADYGCYPLWGTTPDDFGDIAPGLLPISTDLQESLQRWADRFEAILNIDDPASSGFKNELEEETFIKDGYLLAQRLRDELGSEYEIIYQ</sequence>
<dbReference type="EMBL" id="CP007230">
    <property type="protein sequence ID" value="AHK21642.1"/>
    <property type="molecule type" value="Genomic_DNA"/>
</dbReference>
<protein>
    <submittedName>
        <fullName evidence="1">Uncharacterized protein</fullName>
    </submittedName>
</protein>
<accession>A0ABM5Q2S1</accession>
<dbReference type="GeneID" id="96666028"/>
<keyword evidence="2" id="KW-1185">Reference proteome</keyword>
<gene>
    <name evidence="1" type="ORF">BF17_22035</name>
</gene>